<organism evidence="13 14">
    <name type="scientific">Simiduia curdlanivorans</name>
    <dbReference type="NCBI Taxonomy" id="1492769"/>
    <lineage>
        <taxon>Bacteria</taxon>
        <taxon>Pseudomonadati</taxon>
        <taxon>Pseudomonadota</taxon>
        <taxon>Gammaproteobacteria</taxon>
        <taxon>Cellvibrionales</taxon>
        <taxon>Cellvibrionaceae</taxon>
        <taxon>Simiduia</taxon>
    </lineage>
</organism>
<dbReference type="Proteomes" id="UP001595840">
    <property type="component" value="Unassembled WGS sequence"/>
</dbReference>
<evidence type="ECO:0000259" key="12">
    <source>
        <dbReference type="Pfam" id="PF07715"/>
    </source>
</evidence>
<keyword evidence="5 9" id="KW-0798">TonB box</keyword>
<dbReference type="InterPro" id="IPR000531">
    <property type="entry name" value="Beta-barrel_TonB"/>
</dbReference>
<keyword evidence="4 8" id="KW-0812">Transmembrane</keyword>
<dbReference type="Pfam" id="PF07715">
    <property type="entry name" value="Plug"/>
    <property type="match status" value="1"/>
</dbReference>
<dbReference type="RefSeq" id="WP_290261434.1">
    <property type="nucleotide sequence ID" value="NZ_JAUFQG010000004.1"/>
</dbReference>
<dbReference type="EMBL" id="JBHSCX010000020">
    <property type="protein sequence ID" value="MFC4363540.1"/>
    <property type="molecule type" value="Genomic_DNA"/>
</dbReference>
<evidence type="ECO:0000256" key="4">
    <source>
        <dbReference type="ARBA" id="ARBA00022692"/>
    </source>
</evidence>
<feature type="chain" id="PRO_5045377390" evidence="10">
    <location>
        <begin position="32"/>
        <end position="880"/>
    </location>
</feature>
<keyword evidence="3 8" id="KW-1134">Transmembrane beta strand</keyword>
<keyword evidence="13" id="KW-0675">Receptor</keyword>
<dbReference type="PROSITE" id="PS52016">
    <property type="entry name" value="TONB_DEPENDENT_REC_3"/>
    <property type="match status" value="1"/>
</dbReference>
<evidence type="ECO:0000256" key="8">
    <source>
        <dbReference type="PROSITE-ProRule" id="PRU01360"/>
    </source>
</evidence>
<comment type="similarity">
    <text evidence="8 9">Belongs to the TonB-dependent receptor family.</text>
</comment>
<name>A0ABV8V8M1_9GAMM</name>
<evidence type="ECO:0000256" key="5">
    <source>
        <dbReference type="ARBA" id="ARBA00023077"/>
    </source>
</evidence>
<evidence type="ECO:0000256" key="10">
    <source>
        <dbReference type="SAM" id="SignalP"/>
    </source>
</evidence>
<dbReference type="Pfam" id="PF00593">
    <property type="entry name" value="TonB_dep_Rec_b-barrel"/>
    <property type="match status" value="1"/>
</dbReference>
<keyword evidence="14" id="KW-1185">Reference proteome</keyword>
<protein>
    <submittedName>
        <fullName evidence="13">TonB-dependent receptor plug domain-containing protein</fullName>
    </submittedName>
</protein>
<gene>
    <name evidence="13" type="ORF">ACFOX3_14590</name>
</gene>
<proteinExistence type="inferred from homology"/>
<dbReference type="InterPro" id="IPR012910">
    <property type="entry name" value="Plug_dom"/>
</dbReference>
<dbReference type="Gene3D" id="2.170.130.10">
    <property type="entry name" value="TonB-dependent receptor, plug domain"/>
    <property type="match status" value="1"/>
</dbReference>
<evidence type="ECO:0000313" key="13">
    <source>
        <dbReference type="EMBL" id="MFC4363540.1"/>
    </source>
</evidence>
<evidence type="ECO:0000256" key="6">
    <source>
        <dbReference type="ARBA" id="ARBA00023136"/>
    </source>
</evidence>
<feature type="domain" description="TonB-dependent receptor-like beta-barrel" evidence="11">
    <location>
        <begin position="376"/>
        <end position="840"/>
    </location>
</feature>
<reference evidence="14" key="1">
    <citation type="journal article" date="2019" name="Int. J. Syst. Evol. Microbiol.">
        <title>The Global Catalogue of Microorganisms (GCM) 10K type strain sequencing project: providing services to taxonomists for standard genome sequencing and annotation.</title>
        <authorList>
            <consortium name="The Broad Institute Genomics Platform"/>
            <consortium name="The Broad Institute Genome Sequencing Center for Infectious Disease"/>
            <person name="Wu L."/>
            <person name="Ma J."/>
        </authorList>
    </citation>
    <scope>NUCLEOTIDE SEQUENCE [LARGE SCALE GENOMIC DNA]</scope>
    <source>
        <strain evidence="14">CECT 8570</strain>
    </source>
</reference>
<evidence type="ECO:0000313" key="14">
    <source>
        <dbReference type="Proteomes" id="UP001595840"/>
    </source>
</evidence>
<dbReference type="SUPFAM" id="SSF56935">
    <property type="entry name" value="Porins"/>
    <property type="match status" value="1"/>
</dbReference>
<dbReference type="Gene3D" id="2.40.170.20">
    <property type="entry name" value="TonB-dependent receptor, beta-barrel domain"/>
    <property type="match status" value="1"/>
</dbReference>
<keyword evidence="10" id="KW-0732">Signal</keyword>
<sequence length="880" mass="95329">MVKRTKLATAIKLAALGAAGAAMLSATPTFAQDDINAIEEVMVTGSRIASAISDTPRPVTTVSLEDMQLSGYDTVGEYLRHSTYNTLGSYRDQSGSSFGSVALVDLKGLGPDRTAVLVNGRRVPGNPWTGTSAVDISTIPMAAIERVEILTDSASAVYGADAIGGVVNVIMKKNWEGVEISVGGSQPDRDDAKGENFSFTAGTASDKGSIVFSAEYAKKGTIYDRDRDFSKVKINSPAGVLPVDGSTDLQGINGGGNSAFSMDFSRALGPVGTCDYSGLTPVADPFGVPGTGCGYAYADFKAITRGYERRSTFLAGEYNINDDHKIFFENRYMNKEDLGVFAPAIGGFVVDETAPLNTFGEDFILYHRFVGHGTRDDSGASNELDTTIGLSGNLFNDEVNYEVYARDYRFEAAEIGYNYILTSVIEDLVTSGEYNFLNPFDEDNAGAIAASSATLSRDINTQFEGYGITLDGSMDSVQLAGGAIGWAAGWEYGRESYQDIYDSYREAGNVLGSAGNSSSGSRSRQAVFGEVELPVLDNLAINVAARFDDYDDVGSEFSPMLSGRYQPTDWLTIRASWGEGFKAPNLTAMYSELAQDFPQAPDLLRCRAQGIADNACPNSQLEQHTGGNPELQPETTESYNIGFVIEPLDSLSMSVDLWNITIDDVVQTLDTNDVLELERQGQLAPGMYVNRTPTVNGIPGNITRCEGNTQPLPFCGIVNVYGNLASREVQGLDFKINYGLETGIGSFDFDAVLSNIQKYDEELPIIGVIERAGTQGFPENRFNFGVRYSLDMVTVVYNYTWIDETESDYGGKFEQWDSHDLNFLYTAPFGTEFSFGIQNLTDEDPSIETATGWNTNTESVSTGLYSISGRVYSGNIRHRF</sequence>
<keyword evidence="6 8" id="KW-0472">Membrane</keyword>
<keyword evidence="2 8" id="KW-0813">Transport</keyword>
<evidence type="ECO:0000256" key="7">
    <source>
        <dbReference type="ARBA" id="ARBA00023237"/>
    </source>
</evidence>
<evidence type="ECO:0000256" key="9">
    <source>
        <dbReference type="RuleBase" id="RU003357"/>
    </source>
</evidence>
<comment type="caution">
    <text evidence="13">The sequence shown here is derived from an EMBL/GenBank/DDBJ whole genome shotgun (WGS) entry which is preliminary data.</text>
</comment>
<comment type="subcellular location">
    <subcellularLocation>
        <location evidence="1 8">Cell outer membrane</location>
        <topology evidence="1 8">Multi-pass membrane protein</topology>
    </subcellularLocation>
</comment>
<dbReference type="PANTHER" id="PTHR47234:SF2">
    <property type="entry name" value="TONB-DEPENDENT RECEPTOR"/>
    <property type="match status" value="1"/>
</dbReference>
<evidence type="ECO:0000256" key="2">
    <source>
        <dbReference type="ARBA" id="ARBA00022448"/>
    </source>
</evidence>
<dbReference type="InterPro" id="IPR039426">
    <property type="entry name" value="TonB-dep_rcpt-like"/>
</dbReference>
<feature type="domain" description="TonB-dependent receptor plug" evidence="12">
    <location>
        <begin position="52"/>
        <end position="166"/>
    </location>
</feature>
<evidence type="ECO:0000256" key="3">
    <source>
        <dbReference type="ARBA" id="ARBA00022452"/>
    </source>
</evidence>
<dbReference type="InterPro" id="IPR037066">
    <property type="entry name" value="Plug_dom_sf"/>
</dbReference>
<evidence type="ECO:0000259" key="11">
    <source>
        <dbReference type="Pfam" id="PF00593"/>
    </source>
</evidence>
<evidence type="ECO:0000256" key="1">
    <source>
        <dbReference type="ARBA" id="ARBA00004571"/>
    </source>
</evidence>
<dbReference type="InterPro" id="IPR036942">
    <property type="entry name" value="Beta-barrel_TonB_sf"/>
</dbReference>
<dbReference type="PANTHER" id="PTHR47234">
    <property type="match status" value="1"/>
</dbReference>
<accession>A0ABV8V8M1</accession>
<keyword evidence="7 8" id="KW-0998">Cell outer membrane</keyword>
<feature type="signal peptide" evidence="10">
    <location>
        <begin position="1"/>
        <end position="31"/>
    </location>
</feature>